<dbReference type="InterPro" id="IPR045010">
    <property type="entry name" value="MDR_fam"/>
</dbReference>
<dbReference type="InterPro" id="IPR013149">
    <property type="entry name" value="ADH-like_C"/>
</dbReference>
<dbReference type="KEGG" id="pnl:PNK_2069"/>
<dbReference type="InterPro" id="IPR036291">
    <property type="entry name" value="NAD(P)-bd_dom_sf"/>
</dbReference>
<dbReference type="FunCoup" id="A0A0U5JCE3">
    <property type="interactions" value="141"/>
</dbReference>
<dbReference type="GO" id="GO:0016628">
    <property type="term" value="F:oxidoreductase activity, acting on the CH-CH group of donors, NAD or NADP as acceptor"/>
    <property type="evidence" value="ECO:0007669"/>
    <property type="project" value="InterPro"/>
</dbReference>
<dbReference type="InterPro" id="IPR020843">
    <property type="entry name" value="ER"/>
</dbReference>
<dbReference type="Pfam" id="PF00107">
    <property type="entry name" value="ADH_zinc_N"/>
    <property type="match status" value="1"/>
</dbReference>
<gene>
    <name evidence="3" type="ORF">PNK_2069</name>
</gene>
<dbReference type="SUPFAM" id="SSF50129">
    <property type="entry name" value="GroES-like"/>
    <property type="match status" value="1"/>
</dbReference>
<dbReference type="Gene3D" id="3.40.50.720">
    <property type="entry name" value="NAD(P)-binding Rossmann-like Domain"/>
    <property type="match status" value="1"/>
</dbReference>
<keyword evidence="4" id="KW-1185">Reference proteome</keyword>
<dbReference type="AlphaFoldDB" id="A0A0U5JCE3"/>
<proteinExistence type="predicted"/>
<keyword evidence="1" id="KW-0560">Oxidoreductase</keyword>
<dbReference type="Proteomes" id="UP000069902">
    <property type="component" value="Chromosome cPNK"/>
</dbReference>
<reference evidence="4" key="1">
    <citation type="submission" date="2015-09" db="EMBL/GenBank/DDBJ databases">
        <authorList>
            <person name="Bertelli C."/>
        </authorList>
    </citation>
    <scope>NUCLEOTIDE SEQUENCE [LARGE SCALE GENOMIC DNA]</scope>
    <source>
        <strain evidence="4">KNic</strain>
    </source>
</reference>
<organism evidence="3 4">
    <name type="scientific">Candidatus Protochlamydia naegleriophila</name>
    <dbReference type="NCBI Taxonomy" id="389348"/>
    <lineage>
        <taxon>Bacteria</taxon>
        <taxon>Pseudomonadati</taxon>
        <taxon>Chlamydiota</taxon>
        <taxon>Chlamydiia</taxon>
        <taxon>Parachlamydiales</taxon>
        <taxon>Parachlamydiaceae</taxon>
        <taxon>Candidatus Protochlamydia</taxon>
    </lineage>
</organism>
<dbReference type="Gene3D" id="3.90.180.10">
    <property type="entry name" value="Medium-chain alcohol dehydrogenases, catalytic domain"/>
    <property type="match status" value="1"/>
</dbReference>
<dbReference type="SMART" id="SM00829">
    <property type="entry name" value="PKS_ER"/>
    <property type="match status" value="1"/>
</dbReference>
<dbReference type="PATRIC" id="fig|389348.3.peg.2324"/>
<sequence length="337" mass="36581">MIANVSKTREVILASRPVGMPSEANFSLKEEPIREPLEGEVLIKTLYLSVDPYMRGRMREGASYITPFQLNQPLKGGGVGRVEKSRSHLLKEGDIVTGFFPWADYVTLPEDGLRKIDPQQAPISTALGILGMPGLTAYFGLFDIGKPKEGETVVISGAAGAVGSVAAQLAKIKRCRVVGIAGGGQKVRYLKDVLHLDAVIDYKAEDMGSALRASCPNGIDVYFDNVGGATTDHVLNHINKHARIVLCGQISTYNADKPELGPRNLLTLITHSALMQGFIVSDFAARFTEGLIKLGNWLNEGELRYEETVIDGLENLPKAFMGLFKGENLGKQLVKVD</sequence>
<protein>
    <submittedName>
        <fullName evidence="3">Putative NADP-dependent oxidoreductase</fullName>
    </submittedName>
</protein>
<dbReference type="FunFam" id="3.40.50.720:FF:000121">
    <property type="entry name" value="Prostaglandin reductase 2"/>
    <property type="match status" value="1"/>
</dbReference>
<dbReference type="PANTHER" id="PTHR43205:SF7">
    <property type="entry name" value="PROSTAGLANDIN REDUCTASE 1"/>
    <property type="match status" value="1"/>
</dbReference>
<dbReference type="STRING" id="389348.PNK_2069"/>
<dbReference type="EMBL" id="LN879502">
    <property type="protein sequence ID" value="CUI17673.1"/>
    <property type="molecule type" value="Genomic_DNA"/>
</dbReference>
<dbReference type="RefSeq" id="WP_059061895.1">
    <property type="nucleotide sequence ID" value="NZ_LN879502.1"/>
</dbReference>
<dbReference type="PANTHER" id="PTHR43205">
    <property type="entry name" value="PROSTAGLANDIN REDUCTASE"/>
    <property type="match status" value="1"/>
</dbReference>
<dbReference type="CDD" id="cd05288">
    <property type="entry name" value="PGDH"/>
    <property type="match status" value="1"/>
</dbReference>
<dbReference type="Pfam" id="PF16884">
    <property type="entry name" value="ADH_N_2"/>
    <property type="match status" value="1"/>
</dbReference>
<name>A0A0U5JCE3_9BACT</name>
<accession>A0A0U5JCE3</accession>
<dbReference type="InParanoid" id="A0A0U5JCE3"/>
<dbReference type="SUPFAM" id="SSF51735">
    <property type="entry name" value="NAD(P)-binding Rossmann-fold domains"/>
    <property type="match status" value="1"/>
</dbReference>
<evidence type="ECO:0000313" key="4">
    <source>
        <dbReference type="Proteomes" id="UP000069902"/>
    </source>
</evidence>
<feature type="domain" description="Enoyl reductase (ER)" evidence="2">
    <location>
        <begin position="19"/>
        <end position="334"/>
    </location>
</feature>
<dbReference type="InterPro" id="IPR011032">
    <property type="entry name" value="GroES-like_sf"/>
</dbReference>
<dbReference type="InterPro" id="IPR041694">
    <property type="entry name" value="ADH_N_2"/>
</dbReference>
<evidence type="ECO:0000256" key="1">
    <source>
        <dbReference type="ARBA" id="ARBA00023002"/>
    </source>
</evidence>
<evidence type="ECO:0000259" key="2">
    <source>
        <dbReference type="SMART" id="SM00829"/>
    </source>
</evidence>
<evidence type="ECO:0000313" key="3">
    <source>
        <dbReference type="EMBL" id="CUI17673.1"/>
    </source>
</evidence>